<name>A0A3M7QI77_BRAPC</name>
<proteinExistence type="predicted"/>
<evidence type="ECO:0000313" key="2">
    <source>
        <dbReference type="Proteomes" id="UP000276133"/>
    </source>
</evidence>
<dbReference type="OrthoDB" id="10058032at2759"/>
<gene>
    <name evidence="1" type="ORF">BpHYR1_022573</name>
</gene>
<organism evidence="1 2">
    <name type="scientific">Brachionus plicatilis</name>
    <name type="common">Marine rotifer</name>
    <name type="synonym">Brachionus muelleri</name>
    <dbReference type="NCBI Taxonomy" id="10195"/>
    <lineage>
        <taxon>Eukaryota</taxon>
        <taxon>Metazoa</taxon>
        <taxon>Spiralia</taxon>
        <taxon>Gnathifera</taxon>
        <taxon>Rotifera</taxon>
        <taxon>Eurotatoria</taxon>
        <taxon>Monogononta</taxon>
        <taxon>Pseudotrocha</taxon>
        <taxon>Ploima</taxon>
        <taxon>Brachionidae</taxon>
        <taxon>Brachionus</taxon>
    </lineage>
</organism>
<evidence type="ECO:0000313" key="1">
    <source>
        <dbReference type="EMBL" id="RNA10942.1"/>
    </source>
</evidence>
<accession>A0A3M7QI77</accession>
<dbReference type="EMBL" id="REGN01006093">
    <property type="protein sequence ID" value="RNA10942.1"/>
    <property type="molecule type" value="Genomic_DNA"/>
</dbReference>
<reference evidence="1 2" key="1">
    <citation type="journal article" date="2018" name="Sci. Rep.">
        <title>Genomic signatures of local adaptation to the degree of environmental predictability in rotifers.</title>
        <authorList>
            <person name="Franch-Gras L."/>
            <person name="Hahn C."/>
            <person name="Garcia-Roger E.M."/>
            <person name="Carmona M.J."/>
            <person name="Serra M."/>
            <person name="Gomez A."/>
        </authorList>
    </citation>
    <scope>NUCLEOTIDE SEQUENCE [LARGE SCALE GENOMIC DNA]</scope>
    <source>
        <strain evidence="1">HYR1</strain>
    </source>
</reference>
<comment type="caution">
    <text evidence="1">The sequence shown here is derived from an EMBL/GenBank/DDBJ whole genome shotgun (WGS) entry which is preliminary data.</text>
</comment>
<sequence>MDGGLDENEQQEVAKLLELLMVDKDLTNLDLIREFFPNSIALLYVFHVINYLKSVVGRLVVSQNSKNEIMKHEIMENEIQGMTYASSQLSQSICSSQRPLWHWPKDSLRPSTLEQKYCKLKNLFEDITNVMCTAGEQEFVDQEKRLKNFLDIIQTKCQRNETASSFFILDYSIPRSPKRSNNHMMNKNNISNIRSCQRGLLNELKNELNNEDGTDLSISQQTEFD</sequence>
<keyword evidence="2" id="KW-1185">Reference proteome</keyword>
<dbReference type="AlphaFoldDB" id="A0A3M7QI77"/>
<protein>
    <submittedName>
        <fullName evidence="1">Uncharacterized protein</fullName>
    </submittedName>
</protein>
<dbReference type="Proteomes" id="UP000276133">
    <property type="component" value="Unassembled WGS sequence"/>
</dbReference>